<feature type="binding site" evidence="9">
    <location>
        <position position="147"/>
    </location>
    <ligand>
        <name>Mn(2+)</name>
        <dbReference type="ChEBI" id="CHEBI:29035"/>
    </ligand>
</feature>
<dbReference type="InterPro" id="IPR036291">
    <property type="entry name" value="NAD(P)-bd_dom_sf"/>
</dbReference>
<evidence type="ECO:0000256" key="5">
    <source>
        <dbReference type="ARBA" id="ARBA00023002"/>
    </source>
</evidence>
<evidence type="ECO:0000256" key="2">
    <source>
        <dbReference type="ARBA" id="ARBA00006825"/>
    </source>
</evidence>
<comment type="cofactor">
    <cofactor evidence="9">
        <name>Mg(2+)</name>
        <dbReference type="ChEBI" id="CHEBI:18420"/>
    </cofactor>
    <cofactor evidence="9">
        <name>Mn(2+)</name>
        <dbReference type="ChEBI" id="CHEBI:29035"/>
    </cofactor>
</comment>
<feature type="binding site" evidence="9">
    <location>
        <position position="173"/>
    </location>
    <ligand>
        <name>1-deoxy-D-xylulose 5-phosphate</name>
        <dbReference type="ChEBI" id="CHEBI:57792"/>
    </ligand>
</feature>
<dbReference type="EMBL" id="BDJK01000055">
    <property type="protein sequence ID" value="GAV23470.1"/>
    <property type="molecule type" value="Genomic_DNA"/>
</dbReference>
<dbReference type="GO" id="GO:0070402">
    <property type="term" value="F:NADPH binding"/>
    <property type="evidence" value="ECO:0007669"/>
    <property type="project" value="InterPro"/>
</dbReference>
<evidence type="ECO:0000256" key="7">
    <source>
        <dbReference type="ARBA" id="ARBA00023229"/>
    </source>
</evidence>
<dbReference type="PIRSF" id="PIRSF006205">
    <property type="entry name" value="Dxp_reductismrs"/>
    <property type="match status" value="1"/>
</dbReference>
<evidence type="ECO:0000259" key="12">
    <source>
        <dbReference type="Pfam" id="PF13288"/>
    </source>
</evidence>
<feature type="binding site" evidence="9">
    <location>
        <position position="149"/>
    </location>
    <ligand>
        <name>Mn(2+)</name>
        <dbReference type="ChEBI" id="CHEBI:29035"/>
    </ligand>
</feature>
<keyword evidence="3 9" id="KW-0479">Metal-binding</keyword>
<dbReference type="Pfam" id="PF08436">
    <property type="entry name" value="DXP_redisom_C"/>
    <property type="match status" value="1"/>
</dbReference>
<dbReference type="SUPFAM" id="SSF55347">
    <property type="entry name" value="Glyceraldehyde-3-phosphate dehydrogenase-like, C-terminal domain"/>
    <property type="match status" value="1"/>
</dbReference>
<evidence type="ECO:0000259" key="11">
    <source>
        <dbReference type="Pfam" id="PF08436"/>
    </source>
</evidence>
<evidence type="ECO:0000313" key="13">
    <source>
        <dbReference type="EMBL" id="GAV23470.1"/>
    </source>
</evidence>
<feature type="binding site" evidence="9">
    <location>
        <position position="215"/>
    </location>
    <ligand>
        <name>1-deoxy-D-xylulose 5-phosphate</name>
        <dbReference type="ChEBI" id="CHEBI:57792"/>
    </ligand>
</feature>
<dbReference type="PANTHER" id="PTHR30525">
    <property type="entry name" value="1-DEOXY-D-XYLULOSE 5-PHOSPHATE REDUCTOISOMERASE"/>
    <property type="match status" value="1"/>
</dbReference>
<dbReference type="NCBIfam" id="TIGR00243">
    <property type="entry name" value="Dxr"/>
    <property type="match status" value="1"/>
</dbReference>
<dbReference type="RefSeq" id="WP_075859885.1">
    <property type="nucleotide sequence ID" value="NZ_BDJK01000055.1"/>
</dbReference>
<sequence>MKRIVILGSTGSIGRQALEVIKLYPERFAVVALAAAKNGSLLLEQCIEFNVKYAFLADKDSFKQYYDDFKNYGINLTNGSKELVNMVLLPDVDGILTAIPGTICLLPTIEALKAGKVIYLANKETMVAAGEIITPLMRLGENLLPVDSEHSALFQALKGEIISQVEKLIITASGGPFREYTVEQLQNVSISQALNHPRWKMGSKITIDSATLMNKGLEIIEAHYLFQIPYEKIEPVIHPQSIVHSLVEYCDGSVIAQLGLPDMRLPIQYALTYPERLKNTFPRLSLAEIGTLTFEKPDYERFMALKLAIQAGKAGNIYPTVLNAANEVAVEAFLTGKIKFLEIAQIVEKVLNCFSPVKIDLETILEADRRAREITKQFIGGGHRW</sequence>
<comment type="caution">
    <text evidence="13">The sequence shown here is derived from an EMBL/GenBank/DDBJ whole genome shotgun (WGS) entry which is preliminary data.</text>
</comment>
<keyword evidence="6 9" id="KW-0464">Manganese</keyword>
<keyword evidence="14" id="KW-1185">Reference proteome</keyword>
<feature type="binding site" evidence="9">
    <location>
        <position position="10"/>
    </location>
    <ligand>
        <name>NADPH</name>
        <dbReference type="ChEBI" id="CHEBI:57783"/>
    </ligand>
</feature>
<feature type="domain" description="1-deoxy-D-xylulose 5-phosphate reductoisomerase N-terminal" evidence="10">
    <location>
        <begin position="4"/>
        <end position="130"/>
    </location>
</feature>
<feature type="binding site" evidence="9">
    <location>
        <position position="149"/>
    </location>
    <ligand>
        <name>1-deoxy-D-xylulose 5-phosphate</name>
        <dbReference type="ChEBI" id="CHEBI:57792"/>
    </ligand>
</feature>
<keyword evidence="7 9" id="KW-0414">Isoprene biosynthesis</keyword>
<dbReference type="Proteomes" id="UP000187485">
    <property type="component" value="Unassembled WGS sequence"/>
</dbReference>
<dbReference type="InterPro" id="IPR003821">
    <property type="entry name" value="DXP_reductoisomerase"/>
</dbReference>
<dbReference type="Pfam" id="PF02670">
    <property type="entry name" value="DXP_reductoisom"/>
    <property type="match status" value="1"/>
</dbReference>
<feature type="binding site" evidence="9">
    <location>
        <position position="13"/>
    </location>
    <ligand>
        <name>NADPH</name>
        <dbReference type="ChEBI" id="CHEBI:57783"/>
    </ligand>
</feature>
<dbReference type="InterPro" id="IPR013644">
    <property type="entry name" value="DXP_reductoisomerase_C"/>
</dbReference>
<dbReference type="NCBIfam" id="NF009114">
    <property type="entry name" value="PRK12464.1"/>
    <property type="match status" value="1"/>
</dbReference>
<dbReference type="UniPathway" id="UPA00056">
    <property type="reaction ID" value="UER00092"/>
</dbReference>
<dbReference type="EC" id="1.1.1.267" evidence="9"/>
<reference evidence="14" key="1">
    <citation type="submission" date="2016-12" db="EMBL/GenBank/DDBJ databases">
        <title>Draft Genome Sequences od Carboxydothermus pertinax and islandicus, Hydrogenogenic Carboxydotrophic Bacteria.</title>
        <authorList>
            <person name="Fukuyama Y."/>
            <person name="Ohmae K."/>
            <person name="Yoneda Y."/>
            <person name="Yoshida T."/>
            <person name="Sako Y."/>
        </authorList>
    </citation>
    <scope>NUCLEOTIDE SEQUENCE [LARGE SCALE GENOMIC DNA]</scope>
    <source>
        <strain evidence="14">Ug1</strain>
    </source>
</reference>
<dbReference type="InterPro" id="IPR013512">
    <property type="entry name" value="DXP_reductoisomerase_N"/>
</dbReference>
<feature type="binding site" evidence="9">
    <location>
        <position position="123"/>
    </location>
    <ligand>
        <name>1-deoxy-D-xylulose 5-phosphate</name>
        <dbReference type="ChEBI" id="CHEBI:57792"/>
    </ligand>
</feature>
<feature type="binding site" evidence="9">
    <location>
        <position position="12"/>
    </location>
    <ligand>
        <name>NADPH</name>
        <dbReference type="ChEBI" id="CHEBI:57783"/>
    </ligand>
</feature>
<organism evidence="13 14">
    <name type="scientific">Carboxydothermus pertinax</name>
    <dbReference type="NCBI Taxonomy" id="870242"/>
    <lineage>
        <taxon>Bacteria</taxon>
        <taxon>Bacillati</taxon>
        <taxon>Bacillota</taxon>
        <taxon>Clostridia</taxon>
        <taxon>Thermoanaerobacterales</taxon>
        <taxon>Thermoanaerobacteraceae</taxon>
        <taxon>Carboxydothermus</taxon>
    </lineage>
</organism>
<feature type="binding site" evidence="9">
    <location>
        <position position="124"/>
    </location>
    <ligand>
        <name>NADPH</name>
        <dbReference type="ChEBI" id="CHEBI:57783"/>
    </ligand>
</feature>
<evidence type="ECO:0000313" key="14">
    <source>
        <dbReference type="Proteomes" id="UP000187485"/>
    </source>
</evidence>
<comment type="function">
    <text evidence="9">Catalyzes the NADPH-dependent rearrangement and reduction of 1-deoxy-D-xylulose-5-phosphate (DXP) to 2-C-methyl-D-erythritol 4-phosphate (MEP).</text>
</comment>
<keyword evidence="9" id="KW-0460">Magnesium</keyword>
<dbReference type="STRING" id="870242.cpu_19800"/>
<dbReference type="AlphaFoldDB" id="A0A1L8CX35"/>
<evidence type="ECO:0000256" key="9">
    <source>
        <dbReference type="HAMAP-Rule" id="MF_00183"/>
    </source>
</evidence>
<dbReference type="InterPro" id="IPR026877">
    <property type="entry name" value="DXPR_C"/>
</dbReference>
<dbReference type="SUPFAM" id="SSF51735">
    <property type="entry name" value="NAD(P)-binding Rossmann-fold domains"/>
    <property type="match status" value="1"/>
</dbReference>
<keyword evidence="5 9" id="KW-0560">Oxidoreductase</keyword>
<dbReference type="GO" id="GO:0016853">
    <property type="term" value="F:isomerase activity"/>
    <property type="evidence" value="ECO:0007669"/>
    <property type="project" value="UniProtKB-KW"/>
</dbReference>
<evidence type="ECO:0000259" key="10">
    <source>
        <dbReference type="Pfam" id="PF02670"/>
    </source>
</evidence>
<evidence type="ECO:0000256" key="6">
    <source>
        <dbReference type="ARBA" id="ARBA00023211"/>
    </source>
</evidence>
<dbReference type="Pfam" id="PF13288">
    <property type="entry name" value="DXPR_C"/>
    <property type="match status" value="1"/>
</dbReference>
<feature type="binding site" evidence="9">
    <location>
        <position position="196"/>
    </location>
    <ligand>
        <name>1-deoxy-D-xylulose 5-phosphate</name>
        <dbReference type="ChEBI" id="CHEBI:57792"/>
    </ligand>
</feature>
<dbReference type="HAMAP" id="MF_00183">
    <property type="entry name" value="DXP_reductoisom"/>
    <property type="match status" value="1"/>
</dbReference>
<evidence type="ECO:0000256" key="4">
    <source>
        <dbReference type="ARBA" id="ARBA00022857"/>
    </source>
</evidence>
<dbReference type="Gene3D" id="3.40.50.720">
    <property type="entry name" value="NAD(P)-binding Rossmann-like Domain"/>
    <property type="match status" value="1"/>
</dbReference>
<name>A0A1L8CX35_9THEO</name>
<feature type="binding site" evidence="9">
    <location>
        <position position="36"/>
    </location>
    <ligand>
        <name>NADPH</name>
        <dbReference type="ChEBI" id="CHEBI:57783"/>
    </ligand>
</feature>
<dbReference type="OrthoDB" id="9806546at2"/>
<feature type="binding site" evidence="9">
    <location>
        <position position="202"/>
    </location>
    <ligand>
        <name>NADPH</name>
        <dbReference type="ChEBI" id="CHEBI:57783"/>
    </ligand>
</feature>
<feature type="binding site" evidence="9">
    <location>
        <position position="37"/>
    </location>
    <ligand>
        <name>NADPH</name>
        <dbReference type="ChEBI" id="CHEBI:57783"/>
    </ligand>
</feature>
<gene>
    <name evidence="9" type="primary">dxr</name>
    <name evidence="13" type="ORF">cpu_19800</name>
</gene>
<feature type="binding site" evidence="9">
    <location>
        <position position="218"/>
    </location>
    <ligand>
        <name>1-deoxy-D-xylulose 5-phosphate</name>
        <dbReference type="ChEBI" id="CHEBI:57792"/>
    </ligand>
</feature>
<keyword evidence="13" id="KW-0413">Isomerase</keyword>
<accession>A0A1L8CX35</accession>
<evidence type="ECO:0000256" key="1">
    <source>
        <dbReference type="ARBA" id="ARBA00005094"/>
    </source>
</evidence>
<feature type="binding site" evidence="9">
    <location>
        <position position="38"/>
    </location>
    <ligand>
        <name>NADPH</name>
        <dbReference type="ChEBI" id="CHEBI:57783"/>
    </ligand>
</feature>
<feature type="binding site" evidence="9">
    <location>
        <position position="214"/>
    </location>
    <ligand>
        <name>1-deoxy-D-xylulose 5-phosphate</name>
        <dbReference type="ChEBI" id="CHEBI:57792"/>
    </ligand>
</feature>
<feature type="domain" description="DXP reductoisomerase C-terminal" evidence="12">
    <location>
        <begin position="258"/>
        <end position="373"/>
    </location>
</feature>
<feature type="domain" description="1-deoxy-D-xylulose 5-phosphate reductoisomerase C-terminal" evidence="11">
    <location>
        <begin position="143"/>
        <end position="226"/>
    </location>
</feature>
<dbReference type="GO" id="GO:0030145">
    <property type="term" value="F:manganese ion binding"/>
    <property type="evidence" value="ECO:0007669"/>
    <property type="project" value="TreeGrafter"/>
</dbReference>
<feature type="binding site" evidence="9">
    <location>
        <position position="209"/>
    </location>
    <ligand>
        <name>1-deoxy-D-xylulose 5-phosphate</name>
        <dbReference type="ChEBI" id="CHEBI:57792"/>
    </ligand>
</feature>
<keyword evidence="4 9" id="KW-0521">NADP</keyword>
<feature type="binding site" evidence="9">
    <location>
        <position position="148"/>
    </location>
    <ligand>
        <name>1-deoxy-D-xylulose 5-phosphate</name>
        <dbReference type="ChEBI" id="CHEBI:57792"/>
    </ligand>
</feature>
<evidence type="ECO:0000256" key="3">
    <source>
        <dbReference type="ARBA" id="ARBA00022723"/>
    </source>
</evidence>
<protein>
    <recommendedName>
        <fullName evidence="9">1-deoxy-D-xylulose 5-phosphate reductoisomerase</fullName>
        <shortName evidence="9">DXP reductoisomerase</shortName>
        <ecNumber evidence="9">1.1.1.267</ecNumber>
    </recommendedName>
    <alternativeName>
        <fullName evidence="9">1-deoxyxylulose-5-phosphate reductoisomerase</fullName>
    </alternativeName>
    <alternativeName>
        <fullName evidence="9">2-C-methyl-D-erythritol 4-phosphate synthase</fullName>
    </alternativeName>
</protein>
<comment type="catalytic activity">
    <reaction evidence="8">
        <text>2-C-methyl-D-erythritol 4-phosphate + NADP(+) = 1-deoxy-D-xylulose 5-phosphate + NADPH + H(+)</text>
        <dbReference type="Rhea" id="RHEA:13717"/>
        <dbReference type="ChEBI" id="CHEBI:15378"/>
        <dbReference type="ChEBI" id="CHEBI:57783"/>
        <dbReference type="ChEBI" id="CHEBI:57792"/>
        <dbReference type="ChEBI" id="CHEBI:58262"/>
        <dbReference type="ChEBI" id="CHEBI:58349"/>
        <dbReference type="EC" id="1.1.1.267"/>
    </reaction>
    <physiologicalReaction direction="right-to-left" evidence="8">
        <dbReference type="Rhea" id="RHEA:13719"/>
    </physiologicalReaction>
</comment>
<feature type="binding site" evidence="9">
    <location>
        <position position="218"/>
    </location>
    <ligand>
        <name>Mn(2+)</name>
        <dbReference type="ChEBI" id="CHEBI:29035"/>
    </ligand>
</feature>
<feature type="binding site" evidence="9">
    <location>
        <position position="122"/>
    </location>
    <ligand>
        <name>NADPH</name>
        <dbReference type="ChEBI" id="CHEBI:57783"/>
    </ligand>
</feature>
<dbReference type="FunFam" id="3.40.50.720:FF:000045">
    <property type="entry name" value="1-deoxy-D-xylulose 5-phosphate reductoisomerase"/>
    <property type="match status" value="1"/>
</dbReference>
<dbReference type="SUPFAM" id="SSF69055">
    <property type="entry name" value="1-deoxy-D-xylulose-5-phosphate reductoisomerase, C-terminal domain"/>
    <property type="match status" value="1"/>
</dbReference>
<comment type="similarity">
    <text evidence="2 9">Belongs to the DXR family.</text>
</comment>
<dbReference type="GO" id="GO:0030604">
    <property type="term" value="F:1-deoxy-D-xylulose-5-phosphate reductoisomerase activity"/>
    <property type="evidence" value="ECO:0007669"/>
    <property type="project" value="UniProtKB-UniRule"/>
</dbReference>
<dbReference type="Gene3D" id="1.10.1740.10">
    <property type="match status" value="1"/>
</dbReference>
<dbReference type="InterPro" id="IPR036169">
    <property type="entry name" value="DXPR_C_sf"/>
</dbReference>
<dbReference type="PANTHER" id="PTHR30525:SF0">
    <property type="entry name" value="1-DEOXY-D-XYLULOSE 5-PHOSPHATE REDUCTOISOMERASE, CHLOROPLASTIC"/>
    <property type="match status" value="1"/>
</dbReference>
<dbReference type="GO" id="GO:0051484">
    <property type="term" value="P:isopentenyl diphosphate biosynthetic process, methylerythritol 4-phosphate pathway involved in terpenoid biosynthetic process"/>
    <property type="evidence" value="ECO:0007669"/>
    <property type="project" value="UniProtKB-ARBA"/>
</dbReference>
<feature type="binding site" evidence="9">
    <location>
        <position position="11"/>
    </location>
    <ligand>
        <name>NADPH</name>
        <dbReference type="ChEBI" id="CHEBI:57783"/>
    </ligand>
</feature>
<evidence type="ECO:0000256" key="8">
    <source>
        <dbReference type="ARBA" id="ARBA00048543"/>
    </source>
</evidence>
<comment type="pathway">
    <text evidence="1 9">Isoprenoid biosynthesis; isopentenyl diphosphate biosynthesis via DXP pathway; isopentenyl diphosphate from 1-deoxy-D-xylulose 5-phosphate: step 1/6.</text>
</comment>
<proteinExistence type="inferred from homology"/>